<feature type="coiled-coil region" evidence="1">
    <location>
        <begin position="229"/>
        <end position="270"/>
    </location>
</feature>
<evidence type="ECO:0000313" key="2">
    <source>
        <dbReference type="Ensembl" id="ENSMFAP00000027985.2"/>
    </source>
</evidence>
<protein>
    <submittedName>
        <fullName evidence="2">SHH signaling and ciliosis regulator SDCCAG8</fullName>
    </submittedName>
</protein>
<dbReference type="GO" id="GO:0005813">
    <property type="term" value="C:centrosome"/>
    <property type="evidence" value="ECO:0007669"/>
    <property type="project" value="InterPro"/>
</dbReference>
<dbReference type="VEuPathDB" id="HostDB:ENSMFAG00000045247"/>
<dbReference type="GO" id="GO:0030010">
    <property type="term" value="P:establishment of cell polarity"/>
    <property type="evidence" value="ECO:0007669"/>
    <property type="project" value="TreeGrafter"/>
</dbReference>
<keyword evidence="3" id="KW-1185">Reference proteome</keyword>
<reference evidence="2" key="2">
    <citation type="submission" date="2025-08" db="UniProtKB">
        <authorList>
            <consortium name="Ensembl"/>
        </authorList>
    </citation>
    <scope>IDENTIFICATION</scope>
</reference>
<dbReference type="Ensembl" id="ENSMFAT00000002172.2">
    <property type="protein sequence ID" value="ENSMFAP00000027985.2"/>
    <property type="gene ID" value="ENSMFAG00000045247.2"/>
</dbReference>
<reference evidence="2 3" key="1">
    <citation type="submission" date="2013-03" db="EMBL/GenBank/DDBJ databases">
        <authorList>
            <person name="Warren W."/>
            <person name="Wilson R.K."/>
        </authorList>
    </citation>
    <scope>NUCLEOTIDE SEQUENCE</scope>
</reference>
<dbReference type="GeneTree" id="ENSGT00730000111198"/>
<dbReference type="InterPro" id="IPR031887">
    <property type="entry name" value="SDCCAG8"/>
</dbReference>
<keyword evidence="1" id="KW-0175">Coiled coil</keyword>
<dbReference type="Proteomes" id="UP000233100">
    <property type="component" value="Chromosome 1"/>
</dbReference>
<evidence type="ECO:0000256" key="1">
    <source>
        <dbReference type="SAM" id="Coils"/>
    </source>
</evidence>
<dbReference type="PANTHER" id="PTHR34343:SF1">
    <property type="entry name" value="SEROLOGICALLY DEFINED COLON CANCER ANTIGEN 8"/>
    <property type="match status" value="1"/>
</dbReference>
<feature type="coiled-coil region" evidence="1">
    <location>
        <begin position="143"/>
        <end position="170"/>
    </location>
</feature>
<gene>
    <name evidence="2" type="primary">SDCCAG8</name>
</gene>
<evidence type="ECO:0000313" key="3">
    <source>
        <dbReference type="Proteomes" id="UP000233100"/>
    </source>
</evidence>
<dbReference type="Bgee" id="ENSMFAG00000045247">
    <property type="expression patterns" value="Expressed in cerebellum and 13 other cell types or tissues"/>
</dbReference>
<dbReference type="GO" id="GO:0005814">
    <property type="term" value="C:centriole"/>
    <property type="evidence" value="ECO:0007669"/>
    <property type="project" value="TreeGrafter"/>
</dbReference>
<name>A0A2K5VT76_MACFA</name>
<accession>A0A2K5VT76</accession>
<dbReference type="Pfam" id="PF15964">
    <property type="entry name" value="CCCAP"/>
    <property type="match status" value="2"/>
</dbReference>
<feature type="coiled-coil region" evidence="1">
    <location>
        <begin position="354"/>
        <end position="704"/>
    </location>
</feature>
<sequence length="713" mass="82596">MKLIFSHHLWHIPQQARNRTLRFFHKVREIMISPLKTAFLSKCPFGHPDFIGPNFHQVVLAERASRSIHQLKCALKEGDVTIGGDAPNLSFSTSVGNEDARTAWPELQQSHAVNQLKDLLRRQADKESEVSPSRRKMSPLEELSGLKNKIQAVVLENESLQQELKSQRQEETLREQTLLDASGNVQNSWITTGEDSGVGETAKRPFSHDNADIGKAASAGEQLELEKLKLTYEEKYEIQESQLKFLRKDLAEYQRTCEDLKEQLKHKEFLLAANTSNRVAGLCLKCAQHEAVLSQTHNNVHMQTIERLMKERDDLMSALVSVRSSLADTQQREASAYEQVKQVLQISEEANFEKTKALIQCDQLRKELERQAERLEKELASQQEKRAIEKDMMKKEITKERESMGSKMLILSQNIAQLEAQVEKVTKEKISAINQLEEIQSQLASREMDVTKVCGEMRYQLNKANMEKDEAEKEHREFRAKTNRDLEIKDQEIEKLRIELGESKQHLEQEQQKAARAREECLRLTELLGESEHQLHLTRQEKDSIQQSFSKEAKAQALQAQQREQELTQKIQQMEAQHDKTENEQYLLLTSQNTFLTKLKEECCTLAKKLEQISQKTRSEIAQLSQEKRYTYDKLGKLQRRNEELEEQCVQHGRVHEIMKQRLRQLDKHSQATAQQLVQLLNKQNQLLLERQSLSEEVDRLRTQLPSMPQSDC</sequence>
<organism evidence="2 3">
    <name type="scientific">Macaca fascicularis</name>
    <name type="common">Crab-eating macaque</name>
    <name type="synonym">Cynomolgus monkey</name>
    <dbReference type="NCBI Taxonomy" id="9541"/>
    <lineage>
        <taxon>Eukaryota</taxon>
        <taxon>Metazoa</taxon>
        <taxon>Chordata</taxon>
        <taxon>Craniata</taxon>
        <taxon>Vertebrata</taxon>
        <taxon>Euteleostomi</taxon>
        <taxon>Mammalia</taxon>
        <taxon>Eutheria</taxon>
        <taxon>Euarchontoglires</taxon>
        <taxon>Primates</taxon>
        <taxon>Haplorrhini</taxon>
        <taxon>Catarrhini</taxon>
        <taxon>Cercopithecidae</taxon>
        <taxon>Cercopithecinae</taxon>
        <taxon>Macaca</taxon>
    </lineage>
</organism>
<dbReference type="PANTHER" id="PTHR34343">
    <property type="entry name" value="SEROLOGICALLY DEFINED COLON CANCER ANTIGEN 8"/>
    <property type="match status" value="1"/>
</dbReference>
<dbReference type="GO" id="GO:0035148">
    <property type="term" value="P:tube formation"/>
    <property type="evidence" value="ECO:0007669"/>
    <property type="project" value="TreeGrafter"/>
</dbReference>
<dbReference type="GO" id="GO:0001764">
    <property type="term" value="P:neuron migration"/>
    <property type="evidence" value="ECO:0007669"/>
    <property type="project" value="TreeGrafter"/>
</dbReference>
<dbReference type="AlphaFoldDB" id="A0A2K5VT76"/>
<proteinExistence type="predicted"/>
<dbReference type="GO" id="GO:0007098">
    <property type="term" value="P:centrosome cycle"/>
    <property type="evidence" value="ECO:0007669"/>
    <property type="project" value="InterPro"/>
</dbReference>
<reference evidence="2" key="3">
    <citation type="submission" date="2025-09" db="UniProtKB">
        <authorList>
            <consortium name="Ensembl"/>
        </authorList>
    </citation>
    <scope>IDENTIFICATION</scope>
</reference>